<evidence type="ECO:0000256" key="1">
    <source>
        <dbReference type="SAM" id="MobiDB-lite"/>
    </source>
</evidence>
<organism evidence="2 3">
    <name type="scientific">Bradyrhizobium elkanii</name>
    <dbReference type="NCBI Taxonomy" id="29448"/>
    <lineage>
        <taxon>Bacteria</taxon>
        <taxon>Pseudomonadati</taxon>
        <taxon>Pseudomonadota</taxon>
        <taxon>Alphaproteobacteria</taxon>
        <taxon>Hyphomicrobiales</taxon>
        <taxon>Nitrobacteraceae</taxon>
        <taxon>Bradyrhizobium</taxon>
    </lineage>
</organism>
<dbReference type="AlphaFoldDB" id="A0A8I2C693"/>
<accession>A0A8I2C693</accession>
<dbReference type="EMBL" id="JAFICZ010000001">
    <property type="protein sequence ID" value="MBP1294126.1"/>
    <property type="molecule type" value="Genomic_DNA"/>
</dbReference>
<evidence type="ECO:0000313" key="3">
    <source>
        <dbReference type="Proteomes" id="UP000673383"/>
    </source>
</evidence>
<dbReference type="Proteomes" id="UP000673383">
    <property type="component" value="Unassembled WGS sequence"/>
</dbReference>
<proteinExistence type="predicted"/>
<feature type="compositionally biased region" description="Basic residues" evidence="1">
    <location>
        <begin position="58"/>
        <end position="67"/>
    </location>
</feature>
<reference evidence="2" key="1">
    <citation type="submission" date="2021-02" db="EMBL/GenBank/DDBJ databases">
        <title>Genomic Encyclopedia of Type Strains, Phase IV (KMG-V): Genome sequencing to study the core and pangenomes of soil and plant-associated prokaryotes.</title>
        <authorList>
            <person name="Whitman W."/>
        </authorList>
    </citation>
    <scope>NUCLEOTIDE SEQUENCE</scope>
    <source>
        <strain evidence="2">USDA 406</strain>
    </source>
</reference>
<comment type="caution">
    <text evidence="2">The sequence shown here is derived from an EMBL/GenBank/DDBJ whole genome shotgun (WGS) entry which is preliminary data.</text>
</comment>
<gene>
    <name evidence="2" type="ORF">JOH49_003879</name>
</gene>
<feature type="compositionally biased region" description="Basic and acidic residues" evidence="1">
    <location>
        <begin position="75"/>
        <end position="120"/>
    </location>
</feature>
<evidence type="ECO:0000313" key="2">
    <source>
        <dbReference type="EMBL" id="MBP1294126.1"/>
    </source>
</evidence>
<name>A0A8I2C693_BRAEL</name>
<dbReference type="RefSeq" id="WP_209944086.1">
    <property type="nucleotide sequence ID" value="NZ_JAFICZ010000001.1"/>
</dbReference>
<protein>
    <submittedName>
        <fullName evidence="2">Uncharacterized protein</fullName>
    </submittedName>
</protein>
<feature type="region of interest" description="Disordered" evidence="1">
    <location>
        <begin position="37"/>
        <end position="120"/>
    </location>
</feature>
<sequence length="714" mass="79099">MDTGIAPDYESFDMANAAAGADFVRHVAGFASFEFPDRLEAGPTPAEVVSGIVDEVRARKKPKRVPGPRKTGPGTEKRDPKKRSAADFEARSDEVAEARGELREARAKRDADRELKEATDRGMTVDELRADKQREFEAADKAIRQGYATPDQIKLAYDVEQAQFFAKRTAEESTRNAIGAFEWKGGEVTSGCYRAPFQKKGFKSSLHHHYKRFAASCGRAYRRNLLAGDRKDGCWRHSKKVFALDRIYAFFCAVCFDMWRIDIDRDFESYDEFRAWIDHVVREHDLPCAPHIVCWIPDDRRPGQVLHPHLYFILPEGSAVWPHSEKSQHDKLKAVIVKTQEAFGGDKGGNCHPFSGKNPLSWLVESRIVEPDRMPDLQEWFEAVGGTFVPNKPLPGLVAAAMEAAALGEESGGWFPCVREASFAMAKEIHNAGRAKLADRKAFADQIAKSIADPLTAALRPTGEQTEKLAHLIVRVAKYTATTFDHSKMDKKGRRRGAAAHLIEPVMTLKERYAIGGEFSGPVRIEKTVETLAEAMRLDMLCGREPTVDSVAAKGLRCPNTVKKHFDAAYSLAKSRIPAPETNAGKPVELRALFRSNPGFPADILVPGQAETLVFAVKSDPPEASAPAIPDKPIDLDPADLLGTSDADQADPDDFIVDALRRMEHAKRRRLRPSEVRAVPQVRQPGSLFAAFRASGITAFHRSVKNPVLRSTAA</sequence>